<feature type="compositionally biased region" description="Low complexity" evidence="11">
    <location>
        <begin position="71"/>
        <end position="95"/>
    </location>
</feature>
<keyword evidence="6" id="KW-0106">Calcium</keyword>
<evidence type="ECO:0000256" key="9">
    <source>
        <dbReference type="ARBA" id="ARBA00048605"/>
    </source>
</evidence>
<gene>
    <name evidence="13" type="ORF">HGRIS_013828</name>
</gene>
<keyword evidence="14" id="KW-1185">Reference proteome</keyword>
<dbReference type="InterPro" id="IPR012341">
    <property type="entry name" value="6hp_glycosidase-like_sf"/>
</dbReference>
<evidence type="ECO:0000256" key="10">
    <source>
        <dbReference type="RuleBase" id="RU361193"/>
    </source>
</evidence>
<dbReference type="InterPro" id="IPR036026">
    <property type="entry name" value="Seven-hairpin_glycosidases"/>
</dbReference>
<evidence type="ECO:0000256" key="1">
    <source>
        <dbReference type="ARBA" id="ARBA00001913"/>
    </source>
</evidence>
<evidence type="ECO:0000256" key="2">
    <source>
        <dbReference type="ARBA" id="ARBA00004922"/>
    </source>
</evidence>
<keyword evidence="12" id="KW-1133">Transmembrane helix</keyword>
<organism evidence="13 14">
    <name type="scientific">Hohenbuehelia grisea</name>
    <dbReference type="NCBI Taxonomy" id="104357"/>
    <lineage>
        <taxon>Eukaryota</taxon>
        <taxon>Fungi</taxon>
        <taxon>Dikarya</taxon>
        <taxon>Basidiomycota</taxon>
        <taxon>Agaricomycotina</taxon>
        <taxon>Agaricomycetes</taxon>
        <taxon>Agaricomycetidae</taxon>
        <taxon>Agaricales</taxon>
        <taxon>Pleurotineae</taxon>
        <taxon>Pleurotaceae</taxon>
        <taxon>Hohenbuehelia</taxon>
    </lineage>
</organism>
<dbReference type="Pfam" id="PF01532">
    <property type="entry name" value="Glyco_hydro_47"/>
    <property type="match status" value="1"/>
</dbReference>
<feature type="region of interest" description="Disordered" evidence="11">
    <location>
        <begin position="477"/>
        <end position="501"/>
    </location>
</feature>
<keyword evidence="12" id="KW-0472">Membrane</keyword>
<protein>
    <recommendedName>
        <fullName evidence="10">alpha-1,2-Mannosidase</fullName>
        <ecNumber evidence="10">3.2.1.-</ecNumber>
    </recommendedName>
</protein>
<dbReference type="EMBL" id="JASNQZ010000015">
    <property type="protein sequence ID" value="KAL0947748.1"/>
    <property type="molecule type" value="Genomic_DNA"/>
</dbReference>
<evidence type="ECO:0000256" key="5">
    <source>
        <dbReference type="ARBA" id="ARBA00022801"/>
    </source>
</evidence>
<evidence type="ECO:0000313" key="13">
    <source>
        <dbReference type="EMBL" id="KAL0947748.1"/>
    </source>
</evidence>
<keyword evidence="7" id="KW-1015">Disulfide bond</keyword>
<dbReference type="Proteomes" id="UP001556367">
    <property type="component" value="Unassembled WGS sequence"/>
</dbReference>
<dbReference type="EC" id="3.2.1.-" evidence="10"/>
<evidence type="ECO:0000256" key="6">
    <source>
        <dbReference type="ARBA" id="ARBA00022837"/>
    </source>
</evidence>
<sequence>MLPTHSAIGENRFRARGVFGRSQARWLVLGVTFIFGVWLFGGPKIFNGYDFRLPSSNVVLADSQEQPSPQSSRHASLPSLPSPSSSTFSSDAPSPTQTQGPVLDNSTKWDYRALRVRNAYLHAYTLYKKHAAGYDELLPISLGHKNNFNGWGVSMIDSLDTMWIMGLHDEFNKSLEAVSKLTFSVPKVHFLPRISHTMSQTSQGQYAPFFETVIRYLGGLLSAYALSGQTMLLSRAEELGRKLLPVFESSHGLPWYSVNTDSGEAGVGWLGGSVLFAEAMSCQMEYKYLAHLTGRSEFYDKVEKVMRLMYRYNPIDGLFPERWSIHSATPKGEHFTVGSAGDSGYEYLLKQYLLSGKSEPKARDQYIKSANGIINKLLYLSPLRDLLYVTDTDYGDPSFKLEHLSCFLPGLLALGVHTLGNALSLREQQLHKWAAEGLAHTCWITYADSASGLGPDVVRFGADSTRWIMQLEAWEKQGRPGRTPPGLRQPPPVKEGNREYRTRSKVHMLRPEKTTGDTKWRERGWTVFEALEKHSRHEHGFATVHDVDAIPVKLDDDMPSFFLAETLKYLYLLFSDREIIPLDKWVFNTEAHPLPVFLWTDWEKAAYNIP</sequence>
<dbReference type="InterPro" id="IPR050749">
    <property type="entry name" value="Glycosyl_Hydrolase_47"/>
</dbReference>
<name>A0ABR3IWT8_9AGAR</name>
<comment type="similarity">
    <text evidence="3 10">Belongs to the glycosyl hydrolase 47 family.</text>
</comment>
<keyword evidence="5 10" id="KW-0378">Hydrolase</keyword>
<proteinExistence type="inferred from homology"/>
<keyword evidence="12" id="KW-0812">Transmembrane</keyword>
<dbReference type="Gene3D" id="1.50.10.10">
    <property type="match status" value="1"/>
</dbReference>
<comment type="catalytic activity">
    <reaction evidence="9">
        <text>N(4)-(alpha-D-Man-(1-&gt;2)-alpha-D-Man-(1-&gt;2)-alpha-D-Man-(1-&gt;3)-[alpha-D-Man-(1-&gt;2)-alpha-D-Man-(1-&gt;3)-[alpha-D-Man-(1-&gt;2)-alpha-D-Man-(1-&gt;6)]-alpha-D-Man-(1-&gt;6)]-beta-D-Man-(1-&gt;4)-beta-D-GlcNAc-(1-&gt;4)-beta-D-GlcNAc)-L-asparaginyl-[protein] (N-glucan mannose isomer 9A1,2,3B1,2,3) + 4 H2O = N(4)-(alpha-D-Man-(1-&gt;3)-[alpha-D-Man-(1-&gt;3)-[alpha-D-Man-(1-&gt;6)]-alpha-D-Man-(1-&gt;6)]-beta-D-Man-(1-&gt;4)-beta-D-GlcNAc-(1-&gt;4)-beta-D-GlcNAc)-L-asparaginyl-[protein] (N-glucan mannose isomer 5A1,2) + 4 beta-D-mannose</text>
        <dbReference type="Rhea" id="RHEA:56008"/>
        <dbReference type="Rhea" id="RHEA-COMP:14356"/>
        <dbReference type="Rhea" id="RHEA-COMP:14367"/>
        <dbReference type="ChEBI" id="CHEBI:15377"/>
        <dbReference type="ChEBI" id="CHEBI:28563"/>
        <dbReference type="ChEBI" id="CHEBI:59087"/>
        <dbReference type="ChEBI" id="CHEBI:139493"/>
        <dbReference type="EC" id="3.2.1.113"/>
    </reaction>
</comment>
<keyword evidence="10" id="KW-0326">Glycosidase</keyword>
<feature type="region of interest" description="Disordered" evidence="11">
    <location>
        <begin position="62"/>
        <end position="104"/>
    </location>
</feature>
<comment type="cofactor">
    <cofactor evidence="1">
        <name>Ca(2+)</name>
        <dbReference type="ChEBI" id="CHEBI:29108"/>
    </cofactor>
</comment>
<evidence type="ECO:0000256" key="12">
    <source>
        <dbReference type="SAM" id="Phobius"/>
    </source>
</evidence>
<evidence type="ECO:0000256" key="8">
    <source>
        <dbReference type="ARBA" id="ARBA00047669"/>
    </source>
</evidence>
<evidence type="ECO:0000313" key="14">
    <source>
        <dbReference type="Proteomes" id="UP001556367"/>
    </source>
</evidence>
<evidence type="ECO:0000256" key="3">
    <source>
        <dbReference type="ARBA" id="ARBA00007658"/>
    </source>
</evidence>
<comment type="pathway">
    <text evidence="2">Protein modification; protein glycosylation.</text>
</comment>
<dbReference type="InterPro" id="IPR001382">
    <property type="entry name" value="Glyco_hydro_47"/>
</dbReference>
<dbReference type="SUPFAM" id="SSF48225">
    <property type="entry name" value="Seven-hairpin glycosidases"/>
    <property type="match status" value="1"/>
</dbReference>
<comment type="catalytic activity">
    <reaction evidence="8">
        <text>N(4)-(alpha-D-Man-(1-&gt;2)-alpha-D-Man-(1-&gt;2)-alpha-D-Man-(1-&gt;3)-[alpha-D-Man-(1-&gt;3)-[alpha-D-Man-(1-&gt;2)-alpha-D-Man-(1-&gt;6)]-alpha-D-Man-(1-&gt;6)]-beta-D-Man-(1-&gt;4)-beta-D-GlcNAc-(1-&gt;4)-beta-D-GlcNAc)-L-asparaginyl-[protein] (N-glucan mannose isomer 8A1,2,3B1,3) + 3 H2O = N(4)-(alpha-D-Man-(1-&gt;3)-[alpha-D-Man-(1-&gt;3)-[alpha-D-Man-(1-&gt;6)]-alpha-D-Man-(1-&gt;6)]-beta-D-Man-(1-&gt;4)-beta-D-GlcNAc-(1-&gt;4)-beta-D-GlcNAc)-L-asparaginyl-[protein] (N-glucan mannose isomer 5A1,2) + 3 beta-D-mannose</text>
        <dbReference type="Rhea" id="RHEA:56028"/>
        <dbReference type="Rhea" id="RHEA-COMP:14358"/>
        <dbReference type="Rhea" id="RHEA-COMP:14367"/>
        <dbReference type="ChEBI" id="CHEBI:15377"/>
        <dbReference type="ChEBI" id="CHEBI:28563"/>
        <dbReference type="ChEBI" id="CHEBI:59087"/>
        <dbReference type="ChEBI" id="CHEBI:60628"/>
        <dbReference type="EC" id="3.2.1.113"/>
    </reaction>
</comment>
<feature type="transmembrane region" description="Helical" evidence="12">
    <location>
        <begin position="26"/>
        <end position="46"/>
    </location>
</feature>
<dbReference type="PANTHER" id="PTHR11742">
    <property type="entry name" value="MANNOSYL-OLIGOSACCHARIDE ALPHA-1,2-MANNOSIDASE-RELATED"/>
    <property type="match status" value="1"/>
</dbReference>
<reference evidence="14" key="1">
    <citation type="submission" date="2024-06" db="EMBL/GenBank/DDBJ databases">
        <title>Multi-omics analyses provide insights into the biosynthesis of the anticancer antibiotic pleurotin in Hohenbuehelia grisea.</title>
        <authorList>
            <person name="Weaver J.A."/>
            <person name="Alberti F."/>
        </authorList>
    </citation>
    <scope>NUCLEOTIDE SEQUENCE [LARGE SCALE GENOMIC DNA]</scope>
    <source>
        <strain evidence="14">T-177</strain>
    </source>
</reference>
<evidence type="ECO:0000256" key="7">
    <source>
        <dbReference type="ARBA" id="ARBA00023157"/>
    </source>
</evidence>
<dbReference type="PRINTS" id="PR00747">
    <property type="entry name" value="GLYHDRLASE47"/>
</dbReference>
<comment type="caution">
    <text evidence="13">The sequence shown here is derived from an EMBL/GenBank/DDBJ whole genome shotgun (WGS) entry which is preliminary data.</text>
</comment>
<evidence type="ECO:0000256" key="4">
    <source>
        <dbReference type="ARBA" id="ARBA00022723"/>
    </source>
</evidence>
<keyword evidence="4" id="KW-0479">Metal-binding</keyword>
<accession>A0ABR3IWT8</accession>
<evidence type="ECO:0000256" key="11">
    <source>
        <dbReference type="SAM" id="MobiDB-lite"/>
    </source>
</evidence>
<dbReference type="PANTHER" id="PTHR11742:SF55">
    <property type="entry name" value="ENDOPLASMIC RETICULUM MANNOSYL-OLIGOSACCHARIDE 1,2-ALPHA-MANNOSIDASE"/>
    <property type="match status" value="1"/>
</dbReference>